<evidence type="ECO:0000313" key="2">
    <source>
        <dbReference type="EMBL" id="TFF65383.1"/>
    </source>
</evidence>
<dbReference type="EMBL" id="SCFR01000020">
    <property type="protein sequence ID" value="TFF65383.1"/>
    <property type="molecule type" value="Genomic_DNA"/>
</dbReference>
<dbReference type="PANTHER" id="PTHR41283">
    <property type="entry name" value="AMINOGLYCOSIDE PHOSPHOTRANSFERASE"/>
    <property type="match status" value="1"/>
</dbReference>
<dbReference type="Pfam" id="PF01636">
    <property type="entry name" value="APH"/>
    <property type="match status" value="1"/>
</dbReference>
<evidence type="ECO:0000259" key="1">
    <source>
        <dbReference type="Pfam" id="PF01636"/>
    </source>
</evidence>
<name>A0A4R9C0L1_9FIRM</name>
<dbReference type="PANTHER" id="PTHR41283:SF1">
    <property type="entry name" value="AMINOGLYCOSIDE PHOSPHOTRANSFERASE DOMAIN-CONTAINING PROTEIN"/>
    <property type="match status" value="1"/>
</dbReference>
<proteinExistence type="predicted"/>
<dbReference type="GeneID" id="97030976"/>
<gene>
    <name evidence="2" type="ORF">EQF91_05905</name>
</gene>
<dbReference type="Proteomes" id="UP000297454">
    <property type="component" value="Unassembled WGS sequence"/>
</dbReference>
<reference evidence="2 3" key="1">
    <citation type="submission" date="2019-01" db="EMBL/GenBank/DDBJ databases">
        <title>Draft Genome Sequences of Helcococcus ovis Strains Isolated from the Uterus and Vagina of Dairy Cows with Metritis.</title>
        <authorList>
            <person name="Cunha F."/>
            <person name="Jeon S.J."/>
            <person name="Kutzer P."/>
            <person name="Galvao K.N."/>
        </authorList>
    </citation>
    <scope>NUCLEOTIDE SEQUENCE [LARGE SCALE GENOMIC DNA]</scope>
    <source>
        <strain evidence="2 3">KG-37</strain>
    </source>
</reference>
<feature type="domain" description="Aminoglycoside phosphotransferase" evidence="1">
    <location>
        <begin position="18"/>
        <end position="213"/>
    </location>
</feature>
<comment type="caution">
    <text evidence="2">The sequence shown here is derived from an EMBL/GenBank/DDBJ whole genome shotgun (WGS) entry which is preliminary data.</text>
</comment>
<sequence length="303" mass="36067">MKELEKLYLRHGIISSEELLKGWSKDRKFILTSSNSEKFILRLTNADYFLERKRQFNILKKVSKLNINTTKAVDFGYLEDGTLFMLLTYLPGEEGLDYIKKVDDKEAYRLGIQAGKILKKLHQIKIKRPDISWKDRYDVKAEIKINNILNCKYKIKHLDKLIEYYKNNIYLMQNRPLKFSHGDFHLGNMIIYDKKIGIIDFEKSTIADPYDDLKPFRWNVMGNSYFETGLINSYFNNKVPEIFFEILKFYSVEAMISQLPWALNYGQEEIDMAYYMIKKQMEWLANLSLTVPIWYKGIIKEFE</sequence>
<accession>A0A4R9C0L1</accession>
<organism evidence="2 3">
    <name type="scientific">Helcococcus ovis</name>
    <dbReference type="NCBI Taxonomy" id="72026"/>
    <lineage>
        <taxon>Bacteria</taxon>
        <taxon>Bacillati</taxon>
        <taxon>Bacillota</taxon>
        <taxon>Tissierellia</taxon>
        <taxon>Tissierellales</taxon>
        <taxon>Peptoniphilaceae</taxon>
        <taxon>Helcococcus</taxon>
    </lineage>
</organism>
<dbReference type="RefSeq" id="WP_134710738.1">
    <property type="nucleotide sequence ID" value="NZ_CP119081.1"/>
</dbReference>
<dbReference type="InterPro" id="IPR011009">
    <property type="entry name" value="Kinase-like_dom_sf"/>
</dbReference>
<dbReference type="InterPro" id="IPR002575">
    <property type="entry name" value="Aminoglycoside_PTrfase"/>
</dbReference>
<keyword evidence="3" id="KW-1185">Reference proteome</keyword>
<dbReference type="OrthoDB" id="334783at2"/>
<dbReference type="Gene3D" id="3.90.1200.10">
    <property type="match status" value="1"/>
</dbReference>
<protein>
    <recommendedName>
        <fullName evidence="1">Aminoglycoside phosphotransferase domain-containing protein</fullName>
    </recommendedName>
</protein>
<evidence type="ECO:0000313" key="3">
    <source>
        <dbReference type="Proteomes" id="UP000297454"/>
    </source>
</evidence>
<dbReference type="SUPFAM" id="SSF56112">
    <property type="entry name" value="Protein kinase-like (PK-like)"/>
    <property type="match status" value="1"/>
</dbReference>
<dbReference type="AlphaFoldDB" id="A0A4R9C0L1"/>